<comment type="caution">
    <text evidence="2">The sequence shown here is derived from an EMBL/GenBank/DDBJ whole genome shotgun (WGS) entry which is preliminary data.</text>
</comment>
<evidence type="ECO:0000313" key="3">
    <source>
        <dbReference type="Proteomes" id="UP000789508"/>
    </source>
</evidence>
<feature type="non-terminal residue" evidence="2">
    <location>
        <position position="1"/>
    </location>
</feature>
<protein>
    <submittedName>
        <fullName evidence="2">9391_t:CDS:1</fullName>
    </submittedName>
</protein>
<evidence type="ECO:0000313" key="2">
    <source>
        <dbReference type="EMBL" id="CAG8725028.1"/>
    </source>
</evidence>
<name>A0A9N9I8F9_9GLOM</name>
<evidence type="ECO:0000256" key="1">
    <source>
        <dbReference type="SAM" id="MobiDB-lite"/>
    </source>
</evidence>
<sequence>NNQSQQNNNLQQTVLQLNNSQQERYTVAQQFLETTNNQVNIEKQKNQNSRINQSFITKPKENITSTQTNNQQKSDSIQEETNTSTQTIKALQELEQFLTEWKNSPTQKKSLQVIQDQLTLKINETEIVGTSTEEFVNQIPTSFVNNELLFEEFINDQTWDKVLTEDLLDTNQEQSLDHDQNNR</sequence>
<proteinExistence type="predicted"/>
<gene>
    <name evidence="2" type="ORF">ALEPTO_LOCUS12401</name>
</gene>
<dbReference type="AlphaFoldDB" id="A0A9N9I8F9"/>
<feature type="non-terminal residue" evidence="2">
    <location>
        <position position="183"/>
    </location>
</feature>
<organism evidence="2 3">
    <name type="scientific">Ambispora leptoticha</name>
    <dbReference type="NCBI Taxonomy" id="144679"/>
    <lineage>
        <taxon>Eukaryota</taxon>
        <taxon>Fungi</taxon>
        <taxon>Fungi incertae sedis</taxon>
        <taxon>Mucoromycota</taxon>
        <taxon>Glomeromycotina</taxon>
        <taxon>Glomeromycetes</taxon>
        <taxon>Archaeosporales</taxon>
        <taxon>Ambisporaceae</taxon>
        <taxon>Ambispora</taxon>
    </lineage>
</organism>
<reference evidence="2" key="1">
    <citation type="submission" date="2021-06" db="EMBL/GenBank/DDBJ databases">
        <authorList>
            <person name="Kallberg Y."/>
            <person name="Tangrot J."/>
            <person name="Rosling A."/>
        </authorList>
    </citation>
    <scope>NUCLEOTIDE SEQUENCE</scope>
    <source>
        <strain evidence="2">FL130A</strain>
    </source>
</reference>
<feature type="region of interest" description="Disordered" evidence="1">
    <location>
        <begin position="42"/>
        <end position="84"/>
    </location>
</feature>
<dbReference type="EMBL" id="CAJVPS010027878">
    <property type="protein sequence ID" value="CAG8725028.1"/>
    <property type="molecule type" value="Genomic_DNA"/>
</dbReference>
<accession>A0A9N9I8F9</accession>
<dbReference type="Proteomes" id="UP000789508">
    <property type="component" value="Unassembled WGS sequence"/>
</dbReference>
<keyword evidence="3" id="KW-1185">Reference proteome</keyword>